<evidence type="ECO:0000313" key="1">
    <source>
        <dbReference type="EMBL" id="CRK89150.1"/>
    </source>
</evidence>
<dbReference type="EMBL" id="CVRI01000011">
    <property type="protein sequence ID" value="CRK89150.1"/>
    <property type="molecule type" value="Genomic_DNA"/>
</dbReference>
<dbReference type="AlphaFoldDB" id="A0A1J1HRP7"/>
<accession>A0A1J1HRP7</accession>
<dbReference type="Proteomes" id="UP000183832">
    <property type="component" value="Unassembled WGS sequence"/>
</dbReference>
<proteinExistence type="predicted"/>
<evidence type="ECO:0000313" key="2">
    <source>
        <dbReference type="Proteomes" id="UP000183832"/>
    </source>
</evidence>
<gene>
    <name evidence="1" type="ORF">CLUMA_CG002911</name>
</gene>
<name>A0A1J1HRP7_9DIPT</name>
<reference evidence="1 2" key="1">
    <citation type="submission" date="2015-04" db="EMBL/GenBank/DDBJ databases">
        <authorList>
            <person name="Syromyatnikov M.Y."/>
            <person name="Popov V.N."/>
        </authorList>
    </citation>
    <scope>NUCLEOTIDE SEQUENCE [LARGE SCALE GENOMIC DNA]</scope>
</reference>
<organism evidence="1 2">
    <name type="scientific">Clunio marinus</name>
    <dbReference type="NCBI Taxonomy" id="568069"/>
    <lineage>
        <taxon>Eukaryota</taxon>
        <taxon>Metazoa</taxon>
        <taxon>Ecdysozoa</taxon>
        <taxon>Arthropoda</taxon>
        <taxon>Hexapoda</taxon>
        <taxon>Insecta</taxon>
        <taxon>Pterygota</taxon>
        <taxon>Neoptera</taxon>
        <taxon>Endopterygota</taxon>
        <taxon>Diptera</taxon>
        <taxon>Nematocera</taxon>
        <taxon>Chironomoidea</taxon>
        <taxon>Chironomidae</taxon>
        <taxon>Clunio</taxon>
    </lineage>
</organism>
<protein>
    <submittedName>
        <fullName evidence="1">CLUMA_CG002911, isoform A</fullName>
    </submittedName>
</protein>
<keyword evidence="2" id="KW-1185">Reference proteome</keyword>
<sequence length="86" mass="10024">MNKCRLTQTSQRPAGIFRNLFEQQANDIREFSAYVLQIDFCFTQTLITELKAEATIRKHLLFHWSKLSTQVCSHKFTRAATVSEDN</sequence>